<dbReference type="EC" id="2.3.1.-" evidence="6"/>
<organism evidence="6 7">
    <name type="scientific">Pseudomonas protegens (strain DSM 19095 / LMG 27888 / CFBP 6595 / CHA0)</name>
    <dbReference type="NCBI Taxonomy" id="1124983"/>
    <lineage>
        <taxon>Bacteria</taxon>
        <taxon>Pseudomonadati</taxon>
        <taxon>Pseudomonadota</taxon>
        <taxon>Gammaproteobacteria</taxon>
        <taxon>Pseudomonadales</taxon>
        <taxon>Pseudomonadaceae</taxon>
        <taxon>Pseudomonas</taxon>
    </lineage>
</organism>
<dbReference type="InterPro" id="IPR009081">
    <property type="entry name" value="PP-bd_ACP"/>
</dbReference>
<dbReference type="InterPro" id="IPR006162">
    <property type="entry name" value="Ppantetheine_attach_site"/>
</dbReference>
<keyword evidence="6" id="KW-0012">Acyltransferase</keyword>
<dbReference type="InterPro" id="IPR020806">
    <property type="entry name" value="PKS_PP-bd"/>
</dbReference>
<dbReference type="Pfam" id="PF00550">
    <property type="entry name" value="PP-binding"/>
    <property type="match status" value="3"/>
</dbReference>
<dbReference type="CDD" id="cd12115">
    <property type="entry name" value="A_NRPS_Sfm_like"/>
    <property type="match status" value="1"/>
</dbReference>
<feature type="domain" description="Carrier" evidence="5">
    <location>
        <begin position="2529"/>
        <end position="2603"/>
    </location>
</feature>
<dbReference type="InterPro" id="IPR001031">
    <property type="entry name" value="Thioesterase"/>
</dbReference>
<dbReference type="InterPro" id="IPR023213">
    <property type="entry name" value="CAT-like_dom_sf"/>
</dbReference>
<dbReference type="PANTHER" id="PTHR45398:SF1">
    <property type="entry name" value="ENZYME, PUTATIVE (JCVI)-RELATED"/>
    <property type="match status" value="1"/>
</dbReference>
<dbReference type="RefSeq" id="WP_015636424.1">
    <property type="nucleotide sequence ID" value="NC_021237.1"/>
</dbReference>
<dbReference type="CDD" id="cd17649">
    <property type="entry name" value="A_NRPS_PvdJ-like"/>
    <property type="match status" value="2"/>
</dbReference>
<dbReference type="NCBIfam" id="TIGR01733">
    <property type="entry name" value="AA-adenyl-dom"/>
    <property type="match status" value="3"/>
</dbReference>
<comment type="cofactor">
    <cofactor evidence="1">
        <name>pantetheine 4'-phosphate</name>
        <dbReference type="ChEBI" id="CHEBI:47942"/>
    </cofactor>
</comment>
<evidence type="ECO:0000256" key="3">
    <source>
        <dbReference type="ARBA" id="ARBA00022450"/>
    </source>
</evidence>
<dbReference type="GO" id="GO:0031177">
    <property type="term" value="F:phosphopantetheine binding"/>
    <property type="evidence" value="ECO:0007669"/>
    <property type="project" value="InterPro"/>
</dbReference>
<dbReference type="FunFam" id="3.40.50.980:FF:000001">
    <property type="entry name" value="Non-ribosomal peptide synthetase"/>
    <property type="match status" value="3"/>
</dbReference>
<evidence type="ECO:0000256" key="2">
    <source>
        <dbReference type="ARBA" id="ARBA00006432"/>
    </source>
</evidence>
<dbReference type="Gene3D" id="3.40.50.980">
    <property type="match status" value="6"/>
</dbReference>
<dbReference type="CDD" id="cd19531">
    <property type="entry name" value="LCL_NRPS-like"/>
    <property type="match status" value="1"/>
</dbReference>
<evidence type="ECO:0000313" key="7">
    <source>
        <dbReference type="Proteomes" id="UP000013940"/>
    </source>
</evidence>
<dbReference type="HOGENOM" id="CLU_000022_11_0_6"/>
<gene>
    <name evidence="6" type="primary">mycB</name>
    <name evidence="6" type="ORF">PFLCHA0_c41520</name>
</gene>
<protein>
    <submittedName>
        <fullName evidence="6">Mycosubtilin synthase subunit B</fullName>
        <ecNumber evidence="6">2.3.1.-</ecNumber>
    </submittedName>
</protein>
<dbReference type="FunFam" id="3.30.300.30:FF:000010">
    <property type="entry name" value="Enterobactin synthetase component F"/>
    <property type="match status" value="3"/>
</dbReference>
<evidence type="ECO:0000259" key="5">
    <source>
        <dbReference type="PROSITE" id="PS50075"/>
    </source>
</evidence>
<name>A0A2C9EQH6_PSEPH</name>
<dbReference type="Gene3D" id="3.40.50.1820">
    <property type="entry name" value="alpha/beta hydrolase"/>
    <property type="match status" value="1"/>
</dbReference>
<dbReference type="PROSITE" id="PS50075">
    <property type="entry name" value="CARRIER"/>
    <property type="match status" value="3"/>
</dbReference>
<dbReference type="GO" id="GO:0016746">
    <property type="term" value="F:acyltransferase activity"/>
    <property type="evidence" value="ECO:0007669"/>
    <property type="project" value="UniProtKB-KW"/>
</dbReference>
<keyword evidence="4" id="KW-0597">Phosphoprotein</keyword>
<dbReference type="InterPro" id="IPR000873">
    <property type="entry name" value="AMP-dep_synth/lig_dom"/>
</dbReference>
<keyword evidence="6" id="KW-0808">Transferase</keyword>
<feature type="domain" description="Carrier" evidence="5">
    <location>
        <begin position="4048"/>
        <end position="4123"/>
    </location>
</feature>
<dbReference type="CDD" id="cd19543">
    <property type="entry name" value="DCL_NRPS"/>
    <property type="match status" value="2"/>
</dbReference>
<dbReference type="PROSITE" id="PS00455">
    <property type="entry name" value="AMP_BINDING"/>
    <property type="match status" value="3"/>
</dbReference>
<proteinExistence type="inferred from homology"/>
<dbReference type="SUPFAM" id="SSF52777">
    <property type="entry name" value="CoA-dependent acyltransferases"/>
    <property type="match status" value="10"/>
</dbReference>
<dbReference type="NCBIfam" id="TIGR01720">
    <property type="entry name" value="NRPS-para261"/>
    <property type="match status" value="2"/>
</dbReference>
<feature type="domain" description="Carrier" evidence="5">
    <location>
        <begin position="1011"/>
        <end position="1085"/>
    </location>
</feature>
<accession>A0A2C9EQH6</accession>
<dbReference type="Gene3D" id="3.30.559.30">
    <property type="entry name" value="Nonribosomal peptide synthetase, condensation domain"/>
    <property type="match status" value="5"/>
</dbReference>
<dbReference type="CDD" id="cd19534">
    <property type="entry name" value="E_NRPS"/>
    <property type="match status" value="2"/>
</dbReference>
<dbReference type="FunFam" id="1.10.1200.10:FF:000005">
    <property type="entry name" value="Nonribosomal peptide synthetase 1"/>
    <property type="match status" value="3"/>
</dbReference>
<evidence type="ECO:0000313" key="6">
    <source>
        <dbReference type="EMBL" id="AGL85916.1"/>
    </source>
</evidence>
<dbReference type="InterPro" id="IPR036736">
    <property type="entry name" value="ACP-like_sf"/>
</dbReference>
<dbReference type="eggNOG" id="COG1020">
    <property type="taxonomic scope" value="Bacteria"/>
</dbReference>
<dbReference type="NCBIfam" id="NF004282">
    <property type="entry name" value="PRK05691.1"/>
    <property type="match status" value="4"/>
</dbReference>
<dbReference type="SUPFAM" id="SSF56801">
    <property type="entry name" value="Acetyl-CoA synthetase-like"/>
    <property type="match status" value="3"/>
</dbReference>
<dbReference type="EMBL" id="CP003190">
    <property type="protein sequence ID" value="AGL85916.1"/>
    <property type="molecule type" value="Genomic_DNA"/>
</dbReference>
<dbReference type="InterPro" id="IPR010071">
    <property type="entry name" value="AA_adenyl_dom"/>
</dbReference>
<dbReference type="Proteomes" id="UP000013940">
    <property type="component" value="Chromosome"/>
</dbReference>
<dbReference type="NCBIfam" id="NF003417">
    <property type="entry name" value="PRK04813.1"/>
    <property type="match status" value="3"/>
</dbReference>
<dbReference type="InterPro" id="IPR001242">
    <property type="entry name" value="Condensation_dom"/>
</dbReference>
<dbReference type="InterPro" id="IPR020845">
    <property type="entry name" value="AMP-binding_CS"/>
</dbReference>
<dbReference type="InterPro" id="IPR029058">
    <property type="entry name" value="AB_hydrolase_fold"/>
</dbReference>
<evidence type="ECO:0000256" key="1">
    <source>
        <dbReference type="ARBA" id="ARBA00001957"/>
    </source>
</evidence>
<sequence>MQALIDSVGTLSSKERRALAILLKEKGINLFGIAPICSRGADEAPVLSYTQESQWFLWQLEPDSTAYHITTALRLTGELDLDALRHAFDTLIARHETLRTTFSEEDGTAVQVVHPPAPLDIEVIELHAGGLSYEAQVHALTDSKSQPPFDLRNGPLLRAKLLRVAADEHVLVLTQHHIVSDGWSMGVMVDELIQLYAGYRQGRTVSLPDLPIQYADYANWQRQWMDAGERERQLGYWLEQLAGEQPLLMLPLDHSRPAIQSYRGALLDIPLPEELRLGLKQLAQREGATLFMLLLASFQVLLHRYSGQADIRVGVPTANRNRVETERLIGFFVNTQVFKAEVDGQLGFNDFLQQVKQTALMAQSHQDLPFEQLVEALRPERSLSHSPLFQAMFNHQTAVKKGGQSQRLDDLSIETLSWQGRAAQFDLTLDTFESEDGLWASLTYATDLFEASTIERLAQSWVQLLQGIVQQPRQRLGDLPLLGAAEQHQLLHEWTPATGEFVGEHSVHQWVQAQVQKTPDAQALLFAGQCLSYRELNARANRLAHKLIELGVGPEVRVGVALQRTPEMVVALLAVLKAGGAYVPLDPDYPQDRLAHMLRDSQAQILLTESALLSLLPSVESLQTLQLDAQPGWLDAYSPENPPQRATADNLAYVIYTSGSTGLPKGVAIAHRNVLALIDWSNRVYSADDLQGVLASTSICFDLSVWELFVTLSSGGSIVLARNALELPELADRDRVRLINTVPSAIAALHRSGQIPPSVRIINLAGEPLKQALVDSLYQQPGLVHVYDLYGPSEDTTYSTYTRREAGGQANIGRAISNTQSYILSPDLQPVPVGSAGELYLAGAGVTRGYLARPGLTAEKFVPNPFSSDGGRVYRTGDLTRYRADGVIEYIGRIDHQVKIRGFRIELGEIEARLVQQAAVREAFVLAHDSENGQQLVAYIVPSDAAMAVAGEAQAALRDSLKTALKEHVPDYMVPAYLLFLEALPLTPNGKLDRKALPKVDAQQMQQVYVAPQSELEQQIAAIWADVLKLEQVGATDNFFELGGDSIISIQVVSRARQAGIRFTPRDLFQYQTVQGLAAVAEQGEGGVQIDQGPVGGATALLPVQQWFFESPMSERHHWNQSVLLKPAQPLRAEVVENALQALWVQHDALRLQFSQEADGWSARFADAGQRPELLWQVAVDGAQAMEQSAIEAQRSLNLQDGPLLRAVLFSLEDGSQRLLLVIHHLVVDGVSWRILLEDLQRAHAQLSAGQPLALPAKTSSTQAWAEQMRAYAQGAALQEELKYWQAQLQGVESNLPLDRPVTELQNQHASSLSSRLDKAHTQRLLQDAPAAYRTQINDLLLTALARVITRWTGEASALVQLEGHGREDLFDSIDLTRTVGWFTSMFPVKLTPQASLADSIKFIKEQLRAVPNKGIGFGALRYLGEAQAQQTLAALAVPRITFNYLGQFDGSFDEQDSLFKPSGEAKGDDQSPLAPLSNWLSLDGQVYGGELSLNWTFSQQMFDTATVQRLADDYTEELKALVAHCCTPELAGATPSDFPLAGLSQQQLDRLPVAMASVEDLYPLSPMQQGMLFHTLYEQAAGDYINQLRVDVDGLDPLRFQQAWQAAIDRHDILRTGFIWQGEVSTPLQVVHKHIALDCTEHDWRGQPQQQEALDTLATAERQRGFELDAVPLLRLTLVRIDEQRYHLIYTNHHILMDGWSNSQLLGEVLQRYAGQLPSHAPGRYRDYIAWLQRQDAQACESFWKEQLQTLDEPTRLTQALSRVADIAAGTGHGKHHRELDLAQTARLGEFARQQKVTVNTLVQAAWLLLLQRCTGQESVVFGATVAGRPAELKGIEQQVGLFINTLPVVATPRPDMTVSQWLQAVQNRNLALRDYEYTPLYEVQRWAGLGGDALFDNILVFENYPVSEALEKGAPAQLRFGAVGNHEQTNYPLTVAVNLGASLSFEFIYARESFSEPSMVQLGGHLQGLLLSLMEHAQTGLGELPLLTQDEQHRIRQDWDHTDVVYPTERFVHQLFADQAAKAPDAPAVFFAEQRLSYRELDTQANQLAHKLIELGVGPEVRVAIAMPRCAEIMVAFLAVLKAGGVYVPLDIEYPQDRLRYMMQDSGAWLLLTQSHLLDRLPIPEGLPTLSVEGAADFAAYPVTSPQVDLAEENLAYVIYTSGSTGLPKGVAVSHGPLAMHSLATGERYEMSPADCELHFMSFAFDGSHEGWMHPLIYGASVLIRDDSLWSPEFTYEQMHRYGVTVGVFPPVYLQQLAVHAERDGNPPAVRVYCFGGDAVPQASYDLAWRVLRPKYIFNGYGPTETVVTPLIWKAKAGDPCDAAYAPIGNIVGNRSAYVADANLNLLPVGVAGELYLGGLGVARGYLDRPGLTAERFIPDPYSTTGARLYRSGDLTRYRTDGLVEYVGRVDHQVKVRGFRIELGEIEARLLEQDPVLEVAVIAQPGPSGQQLVGYIVPVDAEVASSNERQAQLRESIKARLRESLPDYMVPTYLLFLEALPLTPNGKLDRKSLPKVDAQLMQQTYVAPQNPLEQQIAAIWADVLKLEQVGVTDNFFELGGDSIISIQVVSRARQAGIRFTPKDLFQHQTVQGLATVAEQGEGGLQIDQGPVRGQMALLPIQQWFFDTPVPERHHWNQSVLLKPLQALQAQPLESALQALTVQHDALRLRFTEHQGTWRAAFADAEEPVQLLWQANVADAQALQQFAEQAQSSLNLQEGPLLRAVLFTLADQSQRLLLIVHHLVVDGVSWRILLEDLQALLGGQALPAKSSSTQAWAGQLQAYASSAALQQELGYWQAQLQGVESNLPCDHGHDGLQNQHASSVETRLSKGDTQRLLQDAPAAYRTQINDLLLTALARVITRWTGDSSALVQLEGHGREELFDSIDLSRTVGWFTSVFPVKLTPQPALADSIKFIKEQLRAVPNKGIGFGALRYLGDAQAQAALAALAVPRITFNYLGQFDGSFDDQQAWFAPASEAKGDDQSLHAPLGNWLTLNGQVYGGELSLGWNFSRAMFDTATIEHLADDYARELKALIEHCSQPEHRGATPSDFPLAGLSQQQLDRLPLALAQVEDLYPLSPMQQGMLFHTLYQEEGGDYINQLRVDVDGLDPERFRQAWQATIERHDILRSGFLWQGELPAPIQVVYKQVSLECVEHDWRSTQQAPQALDTLAATERQRGFDLAAAPLLRLTLVRTGEQRYHLIYTNHHILMDGWSNSQLLGEVLQRYAGQLPQHLTGRYRDYIAWLQRQDATLSEHFWKQQLQGLDEPTRLAQAIAAGARAPLEEGHGSHGCTLDEAQTRSLGEFARQQKVTVNTLVQAAWLLLLQRCTGQDTVVFGATVSGRPAELKGVEQQIGLFINTLPVVAAPLPQLSVSDWLQAVQERNLALRDFEHTPLYDVQRWAGLGGEALFDNILVFENYPVSEALEKGSPAQLQFGAVGNHEQTNYPLTLSVFVAERLSFDYSYSYQHFSGAVIRQLAEGLQHLLLAMIGNPGQCLGDLSLLSDGQRTAVEQESRRAAGQVGRGLNIHQLIEAQAARTPDAVALLCAGQQLSYGQFNQRANQLAHKLIEQGVGPDVRVGIAVERGLDMIVGLLAVLKAGGAYVPLDPEYPQERLHYMMQDSGIQLLLTQSPLLERLQDGLAVPYLCLDQAPVWLAGMAQGNPPERSSAENLAYVMYTSGSTGRPKGVGITHNALSQHARATASHFNMTAADRGLQFSTFNFDAFVEQLYPALIRGASVVIRGKALWDSETFYRELIEQGISIVDLSTAYWFMLGKDFAAKGPRDFGRLRQLNLGGEAMPAEGVAAWKQAGLKHACLLNTYGPTEATVSATAHDCGAYLKGTEPLPAVIPLGKALPGRSIYLLDSSGNLPLNGVIGELMIGGDLLARGYHDRPGLTAERFIPDPFSSDGGRLYRSGDLARYDAEGVIEYAGRIDHQVKIRGFRIEMGEIEARLLELTPVREALVLAQDGASGPQLVAYVVPAAQVAADTPQAQAQLREQLKAALKEVLPDYMLPAHLLFLEALPLSPNGKLDRKALPKAEASLLQQAYIAPQSELEQQVAALWSQVLGVDQVGLDDNFFELGGHSLDALRLIGAINQALAVQLSINALFTAPTVGQLAGVIAAGQPESAQNVIALGGSGQPLFCFHPAGGSVYGYLPLAAQLRDRCAVYGVLHQAYLQTDWSEVSWQAMIERYVASIRQVQPTGPYYLAGWSLGGSIAMDVASELEAAGETVRFLGLLDPTPPQGAGDDQIQTQEMPVTVTAESEWQAIIDKLCQQFPGSAGMIESRLRREAELDWQSIHGWVAGNIPLAPGELDRVVGLFKAEFDASLVSAVFNDLSALSAAYAYRPLRVAPRLWWSSDYARERIQVMEQAMGREVQGGEIAASRRIEARHEAMVDSRALLESFTEQLLTCLN</sequence>
<dbReference type="FunFam" id="3.40.50.12780:FF:000012">
    <property type="entry name" value="Non-ribosomal peptide synthetase"/>
    <property type="match status" value="2"/>
</dbReference>
<comment type="similarity">
    <text evidence="2">Belongs to the ATP-dependent AMP-binding enzyme family.</text>
</comment>
<dbReference type="FunFam" id="2.30.38.10:FF:000001">
    <property type="entry name" value="Non-ribosomal peptide synthetase PvdI"/>
    <property type="match status" value="2"/>
</dbReference>
<dbReference type="PANTHER" id="PTHR45398">
    <property type="match status" value="1"/>
</dbReference>
<dbReference type="Gene3D" id="3.30.559.10">
    <property type="entry name" value="Chloramphenicol acetyltransferase-like domain"/>
    <property type="match status" value="5"/>
</dbReference>
<dbReference type="PROSITE" id="PS00012">
    <property type="entry name" value="PHOSPHOPANTETHEINE"/>
    <property type="match status" value="3"/>
</dbReference>
<dbReference type="InterPro" id="IPR010060">
    <property type="entry name" value="NRPS_synth"/>
</dbReference>
<dbReference type="SMART" id="SM00823">
    <property type="entry name" value="PKS_PP"/>
    <property type="match status" value="3"/>
</dbReference>
<dbReference type="Gene3D" id="2.30.38.10">
    <property type="entry name" value="Luciferase, Domain 3"/>
    <property type="match status" value="3"/>
</dbReference>
<dbReference type="Gene3D" id="1.10.1200.10">
    <property type="entry name" value="ACP-like"/>
    <property type="match status" value="2"/>
</dbReference>
<dbReference type="Pfam" id="PF13193">
    <property type="entry name" value="AMP-binding_C"/>
    <property type="match status" value="3"/>
</dbReference>
<dbReference type="Pfam" id="PF00668">
    <property type="entry name" value="Condensation"/>
    <property type="match status" value="5"/>
</dbReference>
<dbReference type="GeneID" id="57477157"/>
<dbReference type="FunFam" id="3.30.559.10:FF:000012">
    <property type="entry name" value="Non-ribosomal peptide synthetase"/>
    <property type="match status" value="1"/>
</dbReference>
<evidence type="ECO:0000256" key="4">
    <source>
        <dbReference type="ARBA" id="ARBA00022553"/>
    </source>
</evidence>
<dbReference type="SUPFAM" id="SSF53474">
    <property type="entry name" value="alpha/beta-Hydrolases"/>
    <property type="match status" value="1"/>
</dbReference>
<dbReference type="InterPro" id="IPR025110">
    <property type="entry name" value="AMP-bd_C"/>
</dbReference>
<dbReference type="InterPro" id="IPR045851">
    <property type="entry name" value="AMP-bd_C_sf"/>
</dbReference>
<dbReference type="KEGG" id="pprc:PFLCHA0_c41520"/>
<dbReference type="Pfam" id="PF00975">
    <property type="entry name" value="Thioesterase"/>
    <property type="match status" value="1"/>
</dbReference>
<dbReference type="Gene3D" id="3.30.300.30">
    <property type="match status" value="3"/>
</dbReference>
<dbReference type="SUPFAM" id="SSF47336">
    <property type="entry name" value="ACP-like"/>
    <property type="match status" value="3"/>
</dbReference>
<reference evidence="7" key="1">
    <citation type="journal article" date="2014" name="Genome Announc.">
        <title>Full-genome sequence of the plant growth-promoting bacterium Pseudomonas protegens CHA0.</title>
        <authorList>
            <person name="Jousset A."/>
            <person name="Schuldes J."/>
            <person name="Keel C."/>
            <person name="Maurhofer M."/>
            <person name="Daniel R."/>
            <person name="Scheu S."/>
            <person name="Thuermer A."/>
        </authorList>
    </citation>
    <scope>NUCLEOTIDE SEQUENCE [LARGE SCALE GENOMIC DNA]</scope>
    <source>
        <strain evidence="7">DSM 19095 / LMG 27888 / CFBP 6595 / CHA0</strain>
    </source>
</reference>
<dbReference type="Pfam" id="PF00501">
    <property type="entry name" value="AMP-binding"/>
    <property type="match status" value="3"/>
</dbReference>
<keyword evidence="3" id="KW-0596">Phosphopantetheine</keyword>
<dbReference type="GO" id="GO:0044550">
    <property type="term" value="P:secondary metabolite biosynthetic process"/>
    <property type="evidence" value="ECO:0007669"/>
    <property type="project" value="UniProtKB-ARBA"/>
</dbReference>
<dbReference type="GO" id="GO:0043041">
    <property type="term" value="P:amino acid activation for nonribosomal peptide biosynthetic process"/>
    <property type="evidence" value="ECO:0007669"/>
    <property type="project" value="UniProtKB-ARBA"/>
</dbReference>